<comment type="catalytic activity">
    <reaction evidence="1">
        <text>[E2 ubiquitin-conjugating enzyme]-S-ubiquitinyl-L-cysteine + [acceptor protein]-L-lysine = [E2 ubiquitin-conjugating enzyme]-L-cysteine + [acceptor protein]-N(6)-ubiquitinyl-L-lysine.</text>
        <dbReference type="EC" id="2.3.2.31"/>
    </reaction>
</comment>
<reference evidence="18 19" key="1">
    <citation type="journal article" date="2021" name="Genome Biol.">
        <title>AFLAP: assembly-free linkage analysis pipeline using k-mers from genome sequencing data.</title>
        <authorList>
            <person name="Fletcher K."/>
            <person name="Zhang L."/>
            <person name="Gil J."/>
            <person name="Han R."/>
            <person name="Cavanaugh K."/>
            <person name="Michelmore R."/>
        </authorList>
    </citation>
    <scope>NUCLEOTIDE SEQUENCE [LARGE SCALE GENOMIC DNA]</scope>
    <source>
        <strain evidence="18 19">SF5</strain>
    </source>
</reference>
<comment type="pathway">
    <text evidence="3">Protein modification; protein ubiquitination.</text>
</comment>
<evidence type="ECO:0000256" key="15">
    <source>
        <dbReference type="SAM" id="MobiDB-lite"/>
    </source>
</evidence>
<keyword evidence="11" id="KW-0862">Zinc</keyword>
<gene>
    <name evidence="18" type="ORF">CCR75_008413</name>
</gene>
<dbReference type="GO" id="GO:0031090">
    <property type="term" value="C:organelle membrane"/>
    <property type="evidence" value="ECO:0007669"/>
    <property type="project" value="UniProtKB-ARBA"/>
</dbReference>
<sequence length="410" mass="45903">MLHESVNTETVQKQPYSSLRFSSHRSRRLPSSSDLSLSSSSSSTASLRRLLKESEEQLALALAQNEEATISTAQLNELNAYVTAYSTASILSRASAFVKANPEAGQATVPIMTMSTPATVAGESVVALGSSNDFNSTRQSECQICFDKLDVRRTHMCTTCCGCFCTNCTRWYLEYKVLEGEVSQKKLVCLAPQCTHPLSEELIKALVLPDTFIKYKNFLKNQQVGIRFCPRAGCCAVLNEPLHSTARRARCHACKHESCMRCGNDFHKLPICRRVERRFGYWKKHHNVRACPRCKSVIEKQGGCSHMKCFQCDQEFCWSCLCSWSTHDEIMCLPLSFLRSKSHKYGYWAPMRVVTKSAVLGTAVVALIAGIGIAVVVAPPVLGYKYAKGSYRRHKYKRPSYLHLMEGDVM</sequence>
<evidence type="ECO:0000256" key="12">
    <source>
        <dbReference type="ARBA" id="ARBA00022989"/>
    </source>
</evidence>
<evidence type="ECO:0000256" key="10">
    <source>
        <dbReference type="ARBA" id="ARBA00022786"/>
    </source>
</evidence>
<dbReference type="RefSeq" id="XP_067814754.1">
    <property type="nucleotide sequence ID" value="XM_067966465.1"/>
</dbReference>
<dbReference type="AlphaFoldDB" id="A0A976FEF9"/>
<evidence type="ECO:0000256" key="5">
    <source>
        <dbReference type="ARBA" id="ARBA00022679"/>
    </source>
</evidence>
<dbReference type="GO" id="GO:0008270">
    <property type="term" value="F:zinc ion binding"/>
    <property type="evidence" value="ECO:0007669"/>
    <property type="project" value="UniProtKB-KW"/>
</dbReference>
<dbReference type="Pfam" id="PF22191">
    <property type="entry name" value="IBR_1"/>
    <property type="match status" value="1"/>
</dbReference>
<keyword evidence="9" id="KW-0863">Zinc-finger</keyword>
<evidence type="ECO:0000256" key="7">
    <source>
        <dbReference type="ARBA" id="ARBA00022723"/>
    </source>
</evidence>
<keyword evidence="7" id="KW-0479">Metal-binding</keyword>
<evidence type="ECO:0000256" key="14">
    <source>
        <dbReference type="SAM" id="Coils"/>
    </source>
</evidence>
<dbReference type="EMBL" id="SHOA02000220">
    <property type="protein sequence ID" value="TDH65255.1"/>
    <property type="molecule type" value="Genomic_DNA"/>
</dbReference>
<dbReference type="InterPro" id="IPR013083">
    <property type="entry name" value="Znf_RING/FYVE/PHD"/>
</dbReference>
<dbReference type="InterPro" id="IPR044066">
    <property type="entry name" value="TRIAD_supradom"/>
</dbReference>
<dbReference type="OrthoDB" id="1431934at2759"/>
<evidence type="ECO:0000256" key="1">
    <source>
        <dbReference type="ARBA" id="ARBA00001798"/>
    </source>
</evidence>
<dbReference type="Gene3D" id="3.30.40.10">
    <property type="entry name" value="Zinc/RING finger domain, C3HC4 (zinc finger)"/>
    <property type="match status" value="1"/>
</dbReference>
<evidence type="ECO:0000313" key="19">
    <source>
        <dbReference type="Proteomes" id="UP000294530"/>
    </source>
</evidence>
<feature type="coiled-coil region" evidence="14">
    <location>
        <begin position="44"/>
        <end position="71"/>
    </location>
</feature>
<evidence type="ECO:0000256" key="8">
    <source>
        <dbReference type="ARBA" id="ARBA00022737"/>
    </source>
</evidence>
<keyword evidence="5" id="KW-0808">Transferase</keyword>
<dbReference type="Proteomes" id="UP000294530">
    <property type="component" value="Unassembled WGS sequence"/>
</dbReference>
<proteinExistence type="predicted"/>
<evidence type="ECO:0000256" key="11">
    <source>
        <dbReference type="ARBA" id="ARBA00022833"/>
    </source>
</evidence>
<dbReference type="InterPro" id="IPR002867">
    <property type="entry name" value="IBR_dom"/>
</dbReference>
<dbReference type="FunFam" id="3.30.40.10:FF:000051">
    <property type="entry name" value="RBR-type E3 ubiquitin transferase"/>
    <property type="match status" value="1"/>
</dbReference>
<feature type="region of interest" description="Disordered" evidence="15">
    <location>
        <begin position="1"/>
        <end position="40"/>
    </location>
</feature>
<evidence type="ECO:0000256" key="3">
    <source>
        <dbReference type="ARBA" id="ARBA00004906"/>
    </source>
</evidence>
<dbReference type="Gene3D" id="1.20.120.1750">
    <property type="match status" value="1"/>
</dbReference>
<evidence type="ECO:0000256" key="13">
    <source>
        <dbReference type="ARBA" id="ARBA00023136"/>
    </source>
</evidence>
<organism evidence="18 19">
    <name type="scientific">Bremia lactucae</name>
    <name type="common">Lettuce downy mildew</name>
    <dbReference type="NCBI Taxonomy" id="4779"/>
    <lineage>
        <taxon>Eukaryota</taxon>
        <taxon>Sar</taxon>
        <taxon>Stramenopiles</taxon>
        <taxon>Oomycota</taxon>
        <taxon>Peronosporomycetes</taxon>
        <taxon>Peronosporales</taxon>
        <taxon>Peronosporaceae</taxon>
        <taxon>Bremia</taxon>
    </lineage>
</organism>
<dbReference type="GeneID" id="94352136"/>
<dbReference type="CDD" id="cd20335">
    <property type="entry name" value="BRcat_RBR"/>
    <property type="match status" value="1"/>
</dbReference>
<evidence type="ECO:0000259" key="17">
    <source>
        <dbReference type="PROSITE" id="PS51873"/>
    </source>
</evidence>
<keyword evidence="10" id="KW-0833">Ubl conjugation pathway</keyword>
<dbReference type="PROSITE" id="PS51873">
    <property type="entry name" value="TRIAD"/>
    <property type="match status" value="1"/>
</dbReference>
<evidence type="ECO:0000256" key="2">
    <source>
        <dbReference type="ARBA" id="ARBA00004167"/>
    </source>
</evidence>
<dbReference type="SUPFAM" id="SSF57850">
    <property type="entry name" value="RING/U-box"/>
    <property type="match status" value="2"/>
</dbReference>
<dbReference type="GO" id="GO:0005737">
    <property type="term" value="C:cytoplasm"/>
    <property type="evidence" value="ECO:0007669"/>
    <property type="project" value="UniProtKB-ARBA"/>
</dbReference>
<evidence type="ECO:0000256" key="6">
    <source>
        <dbReference type="ARBA" id="ARBA00022692"/>
    </source>
</evidence>
<protein>
    <recommendedName>
        <fullName evidence="4">RBR-type E3 ubiquitin transferase</fullName>
        <ecNumber evidence="4">2.3.2.31</ecNumber>
    </recommendedName>
</protein>
<dbReference type="KEGG" id="blac:94352136"/>
<keyword evidence="12 16" id="KW-1133">Transmembrane helix</keyword>
<keyword evidence="14" id="KW-0175">Coiled coil</keyword>
<accession>A0A976FEF9</accession>
<evidence type="ECO:0000256" key="9">
    <source>
        <dbReference type="ARBA" id="ARBA00022771"/>
    </source>
</evidence>
<dbReference type="PANTHER" id="PTHR11685">
    <property type="entry name" value="RBR FAMILY RING FINGER AND IBR DOMAIN-CONTAINING"/>
    <property type="match status" value="1"/>
</dbReference>
<evidence type="ECO:0000313" key="18">
    <source>
        <dbReference type="EMBL" id="TDH65255.1"/>
    </source>
</evidence>
<evidence type="ECO:0000256" key="16">
    <source>
        <dbReference type="SAM" id="Phobius"/>
    </source>
</evidence>
<dbReference type="GO" id="GO:0061630">
    <property type="term" value="F:ubiquitin protein ligase activity"/>
    <property type="evidence" value="ECO:0007669"/>
    <property type="project" value="UniProtKB-EC"/>
</dbReference>
<keyword evidence="8" id="KW-0677">Repeat</keyword>
<feature type="compositionally biased region" description="Polar residues" evidence="15">
    <location>
        <begin position="1"/>
        <end position="16"/>
    </location>
</feature>
<name>A0A976FEF9_BRELC</name>
<feature type="domain" description="RING-type" evidence="17">
    <location>
        <begin position="138"/>
        <end position="349"/>
    </location>
</feature>
<dbReference type="EC" id="2.3.2.31" evidence="4"/>
<dbReference type="InterPro" id="IPR031127">
    <property type="entry name" value="E3_UB_ligase_RBR"/>
</dbReference>
<dbReference type="GO" id="GO:0016567">
    <property type="term" value="P:protein ubiquitination"/>
    <property type="evidence" value="ECO:0007669"/>
    <property type="project" value="InterPro"/>
</dbReference>
<feature type="compositionally biased region" description="Low complexity" evidence="15">
    <location>
        <begin position="29"/>
        <end position="40"/>
    </location>
</feature>
<keyword evidence="19" id="KW-1185">Reference proteome</keyword>
<comment type="subcellular location">
    <subcellularLocation>
        <location evidence="2">Membrane</location>
        <topology evidence="2">Single-pass membrane protein</topology>
    </subcellularLocation>
</comment>
<dbReference type="SMART" id="SM00647">
    <property type="entry name" value="IBR"/>
    <property type="match status" value="2"/>
</dbReference>
<dbReference type="Pfam" id="PF01485">
    <property type="entry name" value="IBR"/>
    <property type="match status" value="1"/>
</dbReference>
<keyword evidence="6 16" id="KW-0812">Transmembrane</keyword>
<keyword evidence="13 16" id="KW-0472">Membrane</keyword>
<evidence type="ECO:0000256" key="4">
    <source>
        <dbReference type="ARBA" id="ARBA00012251"/>
    </source>
</evidence>
<feature type="transmembrane region" description="Helical" evidence="16">
    <location>
        <begin position="359"/>
        <end position="387"/>
    </location>
</feature>
<comment type="caution">
    <text evidence="18">The sequence shown here is derived from an EMBL/GenBank/DDBJ whole genome shotgun (WGS) entry which is preliminary data.</text>
</comment>